<evidence type="ECO:0000313" key="4">
    <source>
        <dbReference type="Proteomes" id="UP001140817"/>
    </source>
</evidence>
<keyword evidence="4" id="KW-1185">Reference proteome</keyword>
<comment type="caution">
    <text evidence="3">The sequence shown here is derived from an EMBL/GenBank/DDBJ whole genome shotgun (WGS) entry which is preliminary data.</text>
</comment>
<feature type="chain" id="PRO_5040865195" evidence="1">
    <location>
        <begin position="20"/>
        <end position="187"/>
    </location>
</feature>
<dbReference type="Proteomes" id="UP001140817">
    <property type="component" value="Unassembled WGS sequence"/>
</dbReference>
<protein>
    <submittedName>
        <fullName evidence="3">PepSY domain-containing protein</fullName>
    </submittedName>
</protein>
<evidence type="ECO:0000259" key="2">
    <source>
        <dbReference type="Pfam" id="PF03413"/>
    </source>
</evidence>
<feature type="domain" description="PepSY" evidence="2">
    <location>
        <begin position="120"/>
        <end position="181"/>
    </location>
</feature>
<gene>
    <name evidence="3" type="ORF">NSA58_02605</name>
</gene>
<name>A0A9X2M9D8_9FIRM</name>
<dbReference type="PROSITE" id="PS51257">
    <property type="entry name" value="PROKAR_LIPOPROTEIN"/>
    <property type="match status" value="1"/>
</dbReference>
<dbReference type="Gene3D" id="3.10.450.40">
    <property type="match status" value="2"/>
</dbReference>
<dbReference type="AlphaFoldDB" id="A0A9X2M9D8"/>
<proteinExistence type="predicted"/>
<reference evidence="3" key="1">
    <citation type="submission" date="2022-07" db="EMBL/GenBank/DDBJ databases">
        <title>Enhanced cultured diversity of the mouse gut microbiota enables custom-made synthetic communities.</title>
        <authorList>
            <person name="Afrizal A."/>
        </authorList>
    </citation>
    <scope>NUCLEOTIDE SEQUENCE</scope>
    <source>
        <strain evidence="3">DSM 29186</strain>
    </source>
</reference>
<dbReference type="EMBL" id="JANKBY010000015">
    <property type="protein sequence ID" value="MCR1821667.1"/>
    <property type="molecule type" value="Genomic_DNA"/>
</dbReference>
<dbReference type="RefSeq" id="WP_074429674.1">
    <property type="nucleotide sequence ID" value="NZ_JANKBY010000015.1"/>
</dbReference>
<evidence type="ECO:0000256" key="1">
    <source>
        <dbReference type="SAM" id="SignalP"/>
    </source>
</evidence>
<organism evidence="3 4">
    <name type="scientific">Terrisporobacter muris</name>
    <dbReference type="NCBI Taxonomy" id="2963284"/>
    <lineage>
        <taxon>Bacteria</taxon>
        <taxon>Bacillati</taxon>
        <taxon>Bacillota</taxon>
        <taxon>Clostridia</taxon>
        <taxon>Peptostreptococcales</taxon>
        <taxon>Peptostreptococcaceae</taxon>
        <taxon>Terrisporobacter</taxon>
    </lineage>
</organism>
<accession>A0A9X2M9D8</accession>
<evidence type="ECO:0000313" key="3">
    <source>
        <dbReference type="EMBL" id="MCR1821667.1"/>
    </source>
</evidence>
<dbReference type="Pfam" id="PF03413">
    <property type="entry name" value="PepSY"/>
    <property type="match status" value="2"/>
</dbReference>
<dbReference type="InterPro" id="IPR025711">
    <property type="entry name" value="PepSY"/>
</dbReference>
<sequence>MNKILVAIFIISTSMIFVACNKSTPANPSDINITSNKITVEQAKDIALKHAKLANDKVTFVKTEEGTEDGIKKYDIEFYTDNTEYDYEINANTGEVIEFDKDIEDYTIPTNPDATSNKAKISEDEAKDIALKHANLTNDKVKFDNIEYDTDNGFNKYDIDFHYNNQEYSYEIDAQTGEILSHGIDKE</sequence>
<feature type="domain" description="PepSY" evidence="2">
    <location>
        <begin position="37"/>
        <end position="98"/>
    </location>
</feature>
<keyword evidence="1" id="KW-0732">Signal</keyword>
<feature type="signal peptide" evidence="1">
    <location>
        <begin position="1"/>
        <end position="19"/>
    </location>
</feature>